<feature type="region of interest" description="Disordered" evidence="1">
    <location>
        <begin position="1"/>
        <end position="28"/>
    </location>
</feature>
<dbReference type="Proteomes" id="UP001066276">
    <property type="component" value="Chromosome 6"/>
</dbReference>
<organism evidence="2 3">
    <name type="scientific">Pleurodeles waltl</name>
    <name type="common">Iberian ribbed newt</name>
    <dbReference type="NCBI Taxonomy" id="8319"/>
    <lineage>
        <taxon>Eukaryota</taxon>
        <taxon>Metazoa</taxon>
        <taxon>Chordata</taxon>
        <taxon>Craniata</taxon>
        <taxon>Vertebrata</taxon>
        <taxon>Euteleostomi</taxon>
        <taxon>Amphibia</taxon>
        <taxon>Batrachia</taxon>
        <taxon>Caudata</taxon>
        <taxon>Salamandroidea</taxon>
        <taxon>Salamandridae</taxon>
        <taxon>Pleurodelinae</taxon>
        <taxon>Pleurodeles</taxon>
    </lineage>
</organism>
<keyword evidence="3" id="KW-1185">Reference proteome</keyword>
<gene>
    <name evidence="2" type="ORF">NDU88_001367</name>
</gene>
<reference evidence="2" key="1">
    <citation type="journal article" date="2022" name="bioRxiv">
        <title>Sequencing and chromosome-scale assembly of the giantPleurodeles waltlgenome.</title>
        <authorList>
            <person name="Brown T."/>
            <person name="Elewa A."/>
            <person name="Iarovenko S."/>
            <person name="Subramanian E."/>
            <person name="Araus A.J."/>
            <person name="Petzold A."/>
            <person name="Susuki M."/>
            <person name="Suzuki K.-i.T."/>
            <person name="Hayashi T."/>
            <person name="Toyoda A."/>
            <person name="Oliveira C."/>
            <person name="Osipova E."/>
            <person name="Leigh N.D."/>
            <person name="Simon A."/>
            <person name="Yun M.H."/>
        </authorList>
    </citation>
    <scope>NUCLEOTIDE SEQUENCE</scope>
    <source>
        <strain evidence="2">20211129_DDA</strain>
        <tissue evidence="2">Liver</tissue>
    </source>
</reference>
<name>A0AAV7Q5Q1_PLEWA</name>
<accession>A0AAV7Q5Q1</accession>
<proteinExistence type="predicted"/>
<sequence length="127" mass="14722">MMPHAKHPRDTTVTSLWNKAEAEEEKQLKRDPCLEMENQATTPNTQEFLSQFLQQMRSEIGSLKTDFKTRLHDLPKEVTELGDRVSNLGHATDALSEDQEMLWCRMAILEEQQIELQIKPEDLENGK</sequence>
<protein>
    <submittedName>
        <fullName evidence="2">Uncharacterized protein</fullName>
    </submittedName>
</protein>
<evidence type="ECO:0000313" key="3">
    <source>
        <dbReference type="Proteomes" id="UP001066276"/>
    </source>
</evidence>
<dbReference type="EMBL" id="JANPWB010000010">
    <property type="protein sequence ID" value="KAJ1134921.1"/>
    <property type="molecule type" value="Genomic_DNA"/>
</dbReference>
<evidence type="ECO:0000313" key="2">
    <source>
        <dbReference type="EMBL" id="KAJ1134921.1"/>
    </source>
</evidence>
<comment type="caution">
    <text evidence="2">The sequence shown here is derived from an EMBL/GenBank/DDBJ whole genome shotgun (WGS) entry which is preliminary data.</text>
</comment>
<dbReference type="AlphaFoldDB" id="A0AAV7Q5Q1"/>
<evidence type="ECO:0000256" key="1">
    <source>
        <dbReference type="SAM" id="MobiDB-lite"/>
    </source>
</evidence>